<feature type="transmembrane region" description="Helical" evidence="6">
    <location>
        <begin position="113"/>
        <end position="135"/>
    </location>
</feature>
<feature type="transmembrane region" description="Helical" evidence="6">
    <location>
        <begin position="147"/>
        <end position="175"/>
    </location>
</feature>
<evidence type="ECO:0000256" key="6">
    <source>
        <dbReference type="SAM" id="Phobius"/>
    </source>
</evidence>
<keyword evidence="8" id="KW-1185">Reference proteome</keyword>
<dbReference type="InterPro" id="IPR001123">
    <property type="entry name" value="LeuE-type"/>
</dbReference>
<keyword evidence="4 6" id="KW-1133">Transmembrane helix</keyword>
<organism evidence="7 8">
    <name type="scientific">Cohnella suwonensis</name>
    <dbReference type="NCBI Taxonomy" id="696072"/>
    <lineage>
        <taxon>Bacteria</taxon>
        <taxon>Bacillati</taxon>
        <taxon>Bacillota</taxon>
        <taxon>Bacilli</taxon>
        <taxon>Bacillales</taxon>
        <taxon>Paenibacillaceae</taxon>
        <taxon>Cohnella</taxon>
    </lineage>
</organism>
<dbReference type="RefSeq" id="WP_378083283.1">
    <property type="nucleotide sequence ID" value="NZ_JBHSMH010000095.1"/>
</dbReference>
<dbReference type="Proteomes" id="UP001596105">
    <property type="component" value="Unassembled WGS sequence"/>
</dbReference>
<proteinExistence type="predicted"/>
<evidence type="ECO:0000256" key="2">
    <source>
        <dbReference type="ARBA" id="ARBA00022475"/>
    </source>
</evidence>
<dbReference type="PIRSF" id="PIRSF006324">
    <property type="entry name" value="LeuE"/>
    <property type="match status" value="1"/>
</dbReference>
<feature type="transmembrane region" description="Helical" evidence="6">
    <location>
        <begin position="187"/>
        <end position="204"/>
    </location>
</feature>
<dbReference type="Pfam" id="PF01810">
    <property type="entry name" value="LysE"/>
    <property type="match status" value="1"/>
</dbReference>
<protein>
    <submittedName>
        <fullName evidence="7">LysE family translocator</fullName>
    </submittedName>
</protein>
<comment type="caution">
    <text evidence="7">The sequence shown here is derived from an EMBL/GenBank/DDBJ whole genome shotgun (WGS) entry which is preliminary data.</text>
</comment>
<dbReference type="EMBL" id="JBHSMH010000095">
    <property type="protein sequence ID" value="MFC5471279.1"/>
    <property type="molecule type" value="Genomic_DNA"/>
</dbReference>
<evidence type="ECO:0000256" key="3">
    <source>
        <dbReference type="ARBA" id="ARBA00022692"/>
    </source>
</evidence>
<evidence type="ECO:0000256" key="1">
    <source>
        <dbReference type="ARBA" id="ARBA00004651"/>
    </source>
</evidence>
<feature type="transmembrane region" description="Helical" evidence="6">
    <location>
        <begin position="6"/>
        <end position="29"/>
    </location>
</feature>
<feature type="transmembrane region" description="Helical" evidence="6">
    <location>
        <begin position="71"/>
        <end position="92"/>
    </location>
</feature>
<accession>A0ABW0M0D5</accession>
<dbReference type="PANTHER" id="PTHR30086:SF20">
    <property type="entry name" value="ARGININE EXPORTER PROTEIN ARGO-RELATED"/>
    <property type="match status" value="1"/>
</dbReference>
<keyword evidence="2" id="KW-1003">Cell membrane</keyword>
<feature type="transmembrane region" description="Helical" evidence="6">
    <location>
        <begin position="41"/>
        <end position="65"/>
    </location>
</feature>
<gene>
    <name evidence="7" type="ORF">ACFPPD_21550</name>
</gene>
<sequence length="210" mass="22802">MNGIINYEVFLVTGILLNLIPGADTMYIIARSISQGRRAGVLSVFGILTGSLIHTLLAAFGLLVILTKSVVLFNVVKMIGLVYLVYLGIKMISSKTSMGHTTILANELNLKRIYLQGILTSITNPKVALFFISFLPQFVDPIHGGSFAFIILGLTFTFTGGVWCILVALFSSYATNKLRNNSKIATVLNKITGIVFIGMGLNLLRAKATR</sequence>
<evidence type="ECO:0000313" key="8">
    <source>
        <dbReference type="Proteomes" id="UP001596105"/>
    </source>
</evidence>
<comment type="subcellular location">
    <subcellularLocation>
        <location evidence="1">Cell membrane</location>
        <topology evidence="1">Multi-pass membrane protein</topology>
    </subcellularLocation>
</comment>
<keyword evidence="3 6" id="KW-0812">Transmembrane</keyword>
<evidence type="ECO:0000256" key="5">
    <source>
        <dbReference type="ARBA" id="ARBA00023136"/>
    </source>
</evidence>
<name>A0ABW0M0D5_9BACL</name>
<keyword evidence="5 6" id="KW-0472">Membrane</keyword>
<reference evidence="8" key="1">
    <citation type="journal article" date="2019" name="Int. J. Syst. Evol. Microbiol.">
        <title>The Global Catalogue of Microorganisms (GCM) 10K type strain sequencing project: providing services to taxonomists for standard genome sequencing and annotation.</title>
        <authorList>
            <consortium name="The Broad Institute Genomics Platform"/>
            <consortium name="The Broad Institute Genome Sequencing Center for Infectious Disease"/>
            <person name="Wu L."/>
            <person name="Ma J."/>
        </authorList>
    </citation>
    <scope>NUCLEOTIDE SEQUENCE [LARGE SCALE GENOMIC DNA]</scope>
    <source>
        <strain evidence="8">CCUG 57113</strain>
    </source>
</reference>
<dbReference type="PANTHER" id="PTHR30086">
    <property type="entry name" value="ARGININE EXPORTER PROTEIN ARGO"/>
    <property type="match status" value="1"/>
</dbReference>
<evidence type="ECO:0000313" key="7">
    <source>
        <dbReference type="EMBL" id="MFC5471279.1"/>
    </source>
</evidence>
<evidence type="ECO:0000256" key="4">
    <source>
        <dbReference type="ARBA" id="ARBA00022989"/>
    </source>
</evidence>